<dbReference type="EMBL" id="LAZR01012463">
    <property type="protein sequence ID" value="KKM26712.1"/>
    <property type="molecule type" value="Genomic_DNA"/>
</dbReference>
<evidence type="ECO:0000313" key="2">
    <source>
        <dbReference type="EMBL" id="KKM26712.1"/>
    </source>
</evidence>
<dbReference type="AlphaFoldDB" id="A0A0F9IGT6"/>
<feature type="region of interest" description="Disordered" evidence="1">
    <location>
        <begin position="101"/>
        <end position="121"/>
    </location>
</feature>
<sequence length="121" mass="14313">MAKKKKESRKKVTTRRKVKKYPPSKTMQRANNYYPEVLRKEKQGRREELRTMITGIFTILKVEKHRGKKHFMALLGIDEQNELYMAKDELVRLIDMYTDTKESQRLSGKAHSKDGGLGQKW</sequence>
<gene>
    <name evidence="2" type="ORF">LCGC14_1582030</name>
</gene>
<accession>A0A0F9IGT6</accession>
<proteinExistence type="predicted"/>
<reference evidence="2" key="1">
    <citation type="journal article" date="2015" name="Nature">
        <title>Complex archaea that bridge the gap between prokaryotes and eukaryotes.</title>
        <authorList>
            <person name="Spang A."/>
            <person name="Saw J.H."/>
            <person name="Jorgensen S.L."/>
            <person name="Zaremba-Niedzwiedzka K."/>
            <person name="Martijn J."/>
            <person name="Lind A.E."/>
            <person name="van Eijk R."/>
            <person name="Schleper C."/>
            <person name="Guy L."/>
            <person name="Ettema T.J."/>
        </authorList>
    </citation>
    <scope>NUCLEOTIDE SEQUENCE</scope>
</reference>
<organism evidence="2">
    <name type="scientific">marine sediment metagenome</name>
    <dbReference type="NCBI Taxonomy" id="412755"/>
    <lineage>
        <taxon>unclassified sequences</taxon>
        <taxon>metagenomes</taxon>
        <taxon>ecological metagenomes</taxon>
    </lineage>
</organism>
<feature type="compositionally biased region" description="Basic residues" evidence="1">
    <location>
        <begin position="1"/>
        <end position="22"/>
    </location>
</feature>
<name>A0A0F9IGT6_9ZZZZ</name>
<protein>
    <submittedName>
        <fullName evidence="2">Uncharacterized protein</fullName>
    </submittedName>
</protein>
<comment type="caution">
    <text evidence="2">The sequence shown here is derived from an EMBL/GenBank/DDBJ whole genome shotgun (WGS) entry which is preliminary data.</text>
</comment>
<evidence type="ECO:0000256" key="1">
    <source>
        <dbReference type="SAM" id="MobiDB-lite"/>
    </source>
</evidence>
<feature type="region of interest" description="Disordered" evidence="1">
    <location>
        <begin position="1"/>
        <end position="33"/>
    </location>
</feature>